<evidence type="ECO:0000256" key="1">
    <source>
        <dbReference type="SAM" id="Phobius"/>
    </source>
</evidence>
<keyword evidence="3" id="KW-1185">Reference proteome</keyword>
<name>A0A1I7N3D4_9HYPH</name>
<organism evidence="2 3">
    <name type="scientific">Hyphomicrobium facile</name>
    <dbReference type="NCBI Taxonomy" id="51670"/>
    <lineage>
        <taxon>Bacteria</taxon>
        <taxon>Pseudomonadati</taxon>
        <taxon>Pseudomonadota</taxon>
        <taxon>Alphaproteobacteria</taxon>
        <taxon>Hyphomicrobiales</taxon>
        <taxon>Hyphomicrobiaceae</taxon>
        <taxon>Hyphomicrobium</taxon>
    </lineage>
</organism>
<keyword evidence="1" id="KW-1133">Transmembrane helix</keyword>
<dbReference type="EMBL" id="FPCH01000001">
    <property type="protein sequence ID" value="SFV29187.1"/>
    <property type="molecule type" value="Genomic_DNA"/>
</dbReference>
<feature type="transmembrane region" description="Helical" evidence="1">
    <location>
        <begin position="150"/>
        <end position="172"/>
    </location>
</feature>
<evidence type="ECO:0000313" key="2">
    <source>
        <dbReference type="EMBL" id="SFV29187.1"/>
    </source>
</evidence>
<dbReference type="OrthoDB" id="582014at2"/>
<dbReference type="Proteomes" id="UP000199423">
    <property type="component" value="Unassembled WGS sequence"/>
</dbReference>
<gene>
    <name evidence="2" type="ORF">SAMN04488557_1190</name>
</gene>
<evidence type="ECO:0000313" key="3">
    <source>
        <dbReference type="Proteomes" id="UP000199423"/>
    </source>
</evidence>
<proteinExistence type="predicted"/>
<feature type="transmembrane region" description="Helical" evidence="1">
    <location>
        <begin position="124"/>
        <end position="144"/>
    </location>
</feature>
<dbReference type="RefSeq" id="WP_092865415.1">
    <property type="nucleotide sequence ID" value="NZ_FPCH01000001.1"/>
</dbReference>
<protein>
    <submittedName>
        <fullName evidence="2">Uncharacterized protein</fullName>
    </submittedName>
</protein>
<keyword evidence="1" id="KW-0812">Transmembrane</keyword>
<keyword evidence="1" id="KW-0472">Membrane</keyword>
<dbReference type="AlphaFoldDB" id="A0A1I7N3D4"/>
<feature type="transmembrane region" description="Helical" evidence="1">
    <location>
        <begin position="57"/>
        <end position="76"/>
    </location>
</feature>
<dbReference type="STRING" id="51670.SAMN04488557_1190"/>
<reference evidence="3" key="1">
    <citation type="submission" date="2016-10" db="EMBL/GenBank/DDBJ databases">
        <authorList>
            <person name="Varghese N."/>
            <person name="Submissions S."/>
        </authorList>
    </citation>
    <scope>NUCLEOTIDE SEQUENCE [LARGE SCALE GENOMIC DNA]</scope>
    <source>
        <strain evidence="3">DSM 1565</strain>
    </source>
</reference>
<accession>A0A1I7N3D4</accession>
<feature type="transmembrane region" description="Helical" evidence="1">
    <location>
        <begin position="28"/>
        <end position="45"/>
    </location>
</feature>
<sequence length="189" mass="20485">MSIVDANYRFIAAAQEANARIAQRQQAIAIYVTIVLSLIAAMVALSRPGTDHSDSSMPWLLLGFPLASLCLVFLNFKSEAALANIRRFLSELEQLGQAHERLPSFNTDARWVETANRARRYHDFASAALTAGAHAIGIAVAVKTNPGNPLVITLGTVTAIAGTLLTAALLLVPRWRYQPPTEMTRITSS</sequence>